<name>A0A6J6FVQ3_9ZZZZ</name>
<sequence length="78" mass="7870">MFTRLLASTISSNTSGDEIDKSMFNSSADLKSSPSGVSQAIIGALIPLFLNSIASSNNAVPSQSAPDSIAALATGINP</sequence>
<protein>
    <submittedName>
        <fullName evidence="1">Unannotated protein</fullName>
    </submittedName>
</protein>
<proteinExistence type="predicted"/>
<accession>A0A6J6FVQ3</accession>
<dbReference type="AlphaFoldDB" id="A0A6J6FVQ3"/>
<gene>
    <name evidence="1" type="ORF">UFOPK1798_00515</name>
</gene>
<dbReference type="EMBL" id="CAEZUH010000034">
    <property type="protein sequence ID" value="CAB4592440.1"/>
    <property type="molecule type" value="Genomic_DNA"/>
</dbReference>
<evidence type="ECO:0000313" key="1">
    <source>
        <dbReference type="EMBL" id="CAB4592440.1"/>
    </source>
</evidence>
<organism evidence="1">
    <name type="scientific">freshwater metagenome</name>
    <dbReference type="NCBI Taxonomy" id="449393"/>
    <lineage>
        <taxon>unclassified sequences</taxon>
        <taxon>metagenomes</taxon>
        <taxon>ecological metagenomes</taxon>
    </lineage>
</organism>
<reference evidence="1" key="1">
    <citation type="submission" date="2020-05" db="EMBL/GenBank/DDBJ databases">
        <authorList>
            <person name="Chiriac C."/>
            <person name="Salcher M."/>
            <person name="Ghai R."/>
            <person name="Kavagutti S V."/>
        </authorList>
    </citation>
    <scope>NUCLEOTIDE SEQUENCE</scope>
</reference>